<accession>A0ABN9UA32</accession>
<proteinExistence type="predicted"/>
<gene>
    <name evidence="2" type="ORF">PCOR1329_LOCUS46637</name>
</gene>
<reference evidence="2" key="1">
    <citation type="submission" date="2023-10" db="EMBL/GenBank/DDBJ databases">
        <authorList>
            <person name="Chen Y."/>
            <person name="Shah S."/>
            <person name="Dougan E. K."/>
            <person name="Thang M."/>
            <person name="Chan C."/>
        </authorList>
    </citation>
    <scope>NUCLEOTIDE SEQUENCE [LARGE SCALE GENOMIC DNA]</scope>
</reference>
<evidence type="ECO:0000256" key="1">
    <source>
        <dbReference type="SAM" id="MobiDB-lite"/>
    </source>
</evidence>
<protein>
    <submittedName>
        <fullName evidence="2">Uncharacterized protein</fullName>
    </submittedName>
</protein>
<organism evidence="2 3">
    <name type="scientific">Prorocentrum cordatum</name>
    <dbReference type="NCBI Taxonomy" id="2364126"/>
    <lineage>
        <taxon>Eukaryota</taxon>
        <taxon>Sar</taxon>
        <taxon>Alveolata</taxon>
        <taxon>Dinophyceae</taxon>
        <taxon>Prorocentrales</taxon>
        <taxon>Prorocentraceae</taxon>
        <taxon>Prorocentrum</taxon>
    </lineage>
</organism>
<keyword evidence="3" id="KW-1185">Reference proteome</keyword>
<dbReference type="Proteomes" id="UP001189429">
    <property type="component" value="Unassembled WGS sequence"/>
</dbReference>
<sequence>AHQVARVECNLSRQGVEALVRKARARCTDEWDNSGKYTHVRDRWGSDMTMFELRVIAERLYCDDDDATITLVGPDGWTCKRHWSGQCGVGSVASRQKSLETVGLLLGLRESPDFVEEEKGVYSLLDWGTLLADAGKKAWEADVKKENRCIQLMASTVLKGCKRYARATPDDVLNFLIEYKNVVNGQVTEITIIQIWESTRNVELRFKQRAKQMGWGEMAWDKLLDLKYETAVSYYPGRWANPTSYKVSSSFYRLSQLRIIDADWRGDHLEKAEQISVWDATVKVVNGECDLQRPAARKTETIFQSVNACFVVLKADYPELVSDCVRMVVPIPQDAKPLGQYKGLSPGLQNPGFKTQIREPMVRRLLQDMSNSEAFKQLADPDSKLHKDLKLKEAKAMLKATKAAAREKEKAEKKKKSEAAKAAASLVTKSGPRWRRQKGAAKEKSASRPASSLKAAAATKFRKQQQQKLKAQQPQIKDVEVTEVQNGMETWKFVDFARSLVGEIERISPDSKDLCRQVWVLALFGAIAGSVPLYGANDKVVDCVDFTAFAKRAK</sequence>
<dbReference type="EMBL" id="CAUYUJ010015613">
    <property type="protein sequence ID" value="CAK0856181.1"/>
    <property type="molecule type" value="Genomic_DNA"/>
</dbReference>
<evidence type="ECO:0000313" key="2">
    <source>
        <dbReference type="EMBL" id="CAK0856181.1"/>
    </source>
</evidence>
<feature type="region of interest" description="Disordered" evidence="1">
    <location>
        <begin position="400"/>
        <end position="472"/>
    </location>
</feature>
<evidence type="ECO:0000313" key="3">
    <source>
        <dbReference type="Proteomes" id="UP001189429"/>
    </source>
</evidence>
<feature type="compositionally biased region" description="Basic and acidic residues" evidence="1">
    <location>
        <begin position="404"/>
        <end position="419"/>
    </location>
</feature>
<comment type="caution">
    <text evidence="2">The sequence shown here is derived from an EMBL/GenBank/DDBJ whole genome shotgun (WGS) entry which is preliminary data.</text>
</comment>
<name>A0ABN9UA32_9DINO</name>
<feature type="non-terminal residue" evidence="2">
    <location>
        <position position="554"/>
    </location>
</feature>
<feature type="non-terminal residue" evidence="2">
    <location>
        <position position="1"/>
    </location>
</feature>